<dbReference type="InterPro" id="IPR028978">
    <property type="entry name" value="Chorismate_lyase_/UTRA_dom_sf"/>
</dbReference>
<dbReference type="Gene3D" id="3.40.1410.10">
    <property type="entry name" value="Chorismate lyase-like"/>
    <property type="match status" value="1"/>
</dbReference>
<sequence>MSPQINRSDPPYKQIADHIEHRIASGDLRDGDLVPSSRQLMKDWGVSMATATKAHAALRSRGLAEGRPGVGTVVTSVAAVCGAQHRILAVRGTGKIYPPNEHARIKEASLTQAPEHVADALGLEAGASVIRRARVTYRDDSPVSASVSWMSGALADQAPLLLSTERLQQGTLGYIKEITGRSAAGRQKEQVTADAANAEDVEDLGVEPGTPLLRARVWIRDGAGDVIEYGEYAAVPGRWMTFEYEIAE</sequence>
<dbReference type="PANTHER" id="PTHR44846">
    <property type="entry name" value="MANNOSYL-D-GLYCERATE TRANSPORT/METABOLISM SYSTEM REPRESSOR MNGR-RELATED"/>
    <property type="match status" value="1"/>
</dbReference>
<evidence type="ECO:0000313" key="5">
    <source>
        <dbReference type="EMBL" id="RFU41547.1"/>
    </source>
</evidence>
<accession>A0A372JNF1</accession>
<proteinExistence type="predicted"/>
<dbReference type="AlphaFoldDB" id="A0A372JNF1"/>
<dbReference type="Pfam" id="PF07702">
    <property type="entry name" value="UTRA"/>
    <property type="match status" value="1"/>
</dbReference>
<dbReference type="InterPro" id="IPR050679">
    <property type="entry name" value="Bact_HTH_transcr_reg"/>
</dbReference>
<dbReference type="Proteomes" id="UP000261811">
    <property type="component" value="Unassembled WGS sequence"/>
</dbReference>
<dbReference type="PANTHER" id="PTHR44846:SF17">
    <property type="entry name" value="GNTR-FAMILY TRANSCRIPTIONAL REGULATOR"/>
    <property type="match status" value="1"/>
</dbReference>
<dbReference type="GO" id="GO:0045892">
    <property type="term" value="P:negative regulation of DNA-templated transcription"/>
    <property type="evidence" value="ECO:0007669"/>
    <property type="project" value="TreeGrafter"/>
</dbReference>
<dbReference type="Pfam" id="PF00392">
    <property type="entry name" value="GntR"/>
    <property type="match status" value="1"/>
</dbReference>
<keyword evidence="2" id="KW-0238">DNA-binding</keyword>
<dbReference type="GO" id="GO:0003677">
    <property type="term" value="F:DNA binding"/>
    <property type="evidence" value="ECO:0007669"/>
    <property type="project" value="UniProtKB-KW"/>
</dbReference>
<evidence type="ECO:0000256" key="3">
    <source>
        <dbReference type="ARBA" id="ARBA00023163"/>
    </source>
</evidence>
<reference evidence="5 6" key="1">
    <citation type="submission" date="2018-08" db="EMBL/GenBank/DDBJ databases">
        <title>Actinomadura jelena sp. nov., a novel Actinomycete isolated from soil in Chad.</title>
        <authorList>
            <person name="Shi L."/>
        </authorList>
    </citation>
    <scope>NUCLEOTIDE SEQUENCE [LARGE SCALE GENOMIC DNA]</scope>
    <source>
        <strain evidence="5 6">NEAU-G17</strain>
    </source>
</reference>
<dbReference type="PROSITE" id="PS50949">
    <property type="entry name" value="HTH_GNTR"/>
    <property type="match status" value="1"/>
</dbReference>
<keyword evidence="6" id="KW-1185">Reference proteome</keyword>
<gene>
    <name evidence="5" type="ORF">DZF91_11255</name>
</gene>
<protein>
    <submittedName>
        <fullName evidence="5">GntR family transcriptional regulator</fullName>
    </submittedName>
</protein>
<dbReference type="GO" id="GO:0003700">
    <property type="term" value="F:DNA-binding transcription factor activity"/>
    <property type="evidence" value="ECO:0007669"/>
    <property type="project" value="InterPro"/>
</dbReference>
<evidence type="ECO:0000256" key="1">
    <source>
        <dbReference type="ARBA" id="ARBA00023015"/>
    </source>
</evidence>
<dbReference type="SUPFAM" id="SSF46785">
    <property type="entry name" value="Winged helix' DNA-binding domain"/>
    <property type="match status" value="1"/>
</dbReference>
<evidence type="ECO:0000313" key="6">
    <source>
        <dbReference type="Proteomes" id="UP000261811"/>
    </source>
</evidence>
<dbReference type="Gene3D" id="1.10.10.10">
    <property type="entry name" value="Winged helix-like DNA-binding domain superfamily/Winged helix DNA-binding domain"/>
    <property type="match status" value="1"/>
</dbReference>
<dbReference type="InterPro" id="IPR011663">
    <property type="entry name" value="UTRA"/>
</dbReference>
<keyword evidence="3" id="KW-0804">Transcription</keyword>
<dbReference type="InterPro" id="IPR036390">
    <property type="entry name" value="WH_DNA-bd_sf"/>
</dbReference>
<evidence type="ECO:0000256" key="2">
    <source>
        <dbReference type="ARBA" id="ARBA00023125"/>
    </source>
</evidence>
<dbReference type="SUPFAM" id="SSF64288">
    <property type="entry name" value="Chorismate lyase-like"/>
    <property type="match status" value="1"/>
</dbReference>
<comment type="caution">
    <text evidence="5">The sequence shown here is derived from an EMBL/GenBank/DDBJ whole genome shotgun (WGS) entry which is preliminary data.</text>
</comment>
<dbReference type="InterPro" id="IPR000524">
    <property type="entry name" value="Tscrpt_reg_HTH_GntR"/>
</dbReference>
<dbReference type="InterPro" id="IPR036388">
    <property type="entry name" value="WH-like_DNA-bd_sf"/>
</dbReference>
<dbReference type="SMART" id="SM00345">
    <property type="entry name" value="HTH_GNTR"/>
    <property type="match status" value="1"/>
</dbReference>
<dbReference type="SMART" id="SM00866">
    <property type="entry name" value="UTRA"/>
    <property type="match status" value="1"/>
</dbReference>
<dbReference type="RefSeq" id="WP_117357421.1">
    <property type="nucleotide sequence ID" value="NZ_QURH01000202.1"/>
</dbReference>
<name>A0A372JNF1_9ACTN</name>
<keyword evidence="1" id="KW-0805">Transcription regulation</keyword>
<dbReference type="EMBL" id="QURH01000202">
    <property type="protein sequence ID" value="RFU41547.1"/>
    <property type="molecule type" value="Genomic_DNA"/>
</dbReference>
<feature type="domain" description="HTH gntR-type" evidence="4">
    <location>
        <begin position="9"/>
        <end position="77"/>
    </location>
</feature>
<dbReference type="CDD" id="cd07377">
    <property type="entry name" value="WHTH_GntR"/>
    <property type="match status" value="1"/>
</dbReference>
<organism evidence="5 6">
    <name type="scientific">Actinomadura logoneensis</name>
    <dbReference type="NCBI Taxonomy" id="2293572"/>
    <lineage>
        <taxon>Bacteria</taxon>
        <taxon>Bacillati</taxon>
        <taxon>Actinomycetota</taxon>
        <taxon>Actinomycetes</taxon>
        <taxon>Streptosporangiales</taxon>
        <taxon>Thermomonosporaceae</taxon>
        <taxon>Actinomadura</taxon>
    </lineage>
</organism>
<dbReference type="OrthoDB" id="3192286at2"/>
<evidence type="ECO:0000259" key="4">
    <source>
        <dbReference type="PROSITE" id="PS50949"/>
    </source>
</evidence>